<evidence type="ECO:0000256" key="4">
    <source>
        <dbReference type="ARBA" id="ARBA00022692"/>
    </source>
</evidence>
<feature type="signal peptide" evidence="12">
    <location>
        <begin position="1"/>
        <end position="24"/>
    </location>
</feature>
<organism evidence="14 15">
    <name type="scientific">Dokdonella ginsengisoli</name>
    <dbReference type="NCBI Taxonomy" id="363846"/>
    <lineage>
        <taxon>Bacteria</taxon>
        <taxon>Pseudomonadati</taxon>
        <taxon>Pseudomonadota</taxon>
        <taxon>Gammaproteobacteria</taxon>
        <taxon>Lysobacterales</taxon>
        <taxon>Rhodanobacteraceae</taxon>
        <taxon>Dokdonella</taxon>
    </lineage>
</organism>
<keyword evidence="9" id="KW-0998">Cell outer membrane</keyword>
<keyword evidence="8 10" id="KW-0472">Membrane</keyword>
<dbReference type="InterPro" id="IPR006665">
    <property type="entry name" value="OmpA-like"/>
</dbReference>
<dbReference type="InterPro" id="IPR050330">
    <property type="entry name" value="Bact_OuterMem_StrucFunc"/>
</dbReference>
<evidence type="ECO:0000256" key="3">
    <source>
        <dbReference type="ARBA" id="ARBA00022452"/>
    </source>
</evidence>
<accession>A0ABV9QYZ4</accession>
<feature type="compositionally biased region" description="Basic and acidic residues" evidence="11">
    <location>
        <begin position="377"/>
        <end position="394"/>
    </location>
</feature>
<dbReference type="PANTHER" id="PTHR30329:SF21">
    <property type="entry name" value="LIPOPROTEIN YIAD-RELATED"/>
    <property type="match status" value="1"/>
</dbReference>
<dbReference type="Pfam" id="PF13505">
    <property type="entry name" value="OMP_b-brl"/>
    <property type="match status" value="1"/>
</dbReference>
<dbReference type="PANTHER" id="PTHR30329">
    <property type="entry name" value="STATOR ELEMENT OF FLAGELLAR MOTOR COMPLEX"/>
    <property type="match status" value="1"/>
</dbReference>
<dbReference type="InterPro" id="IPR011250">
    <property type="entry name" value="OMP/PagP_B-barrel"/>
</dbReference>
<evidence type="ECO:0000256" key="10">
    <source>
        <dbReference type="PROSITE-ProRule" id="PRU00473"/>
    </source>
</evidence>
<dbReference type="InterPro" id="IPR006664">
    <property type="entry name" value="OMP_bac"/>
</dbReference>
<reference evidence="15" key="1">
    <citation type="journal article" date="2019" name="Int. J. Syst. Evol. Microbiol.">
        <title>The Global Catalogue of Microorganisms (GCM) 10K type strain sequencing project: providing services to taxonomists for standard genome sequencing and annotation.</title>
        <authorList>
            <consortium name="The Broad Institute Genomics Platform"/>
            <consortium name="The Broad Institute Genome Sequencing Center for Infectious Disease"/>
            <person name="Wu L."/>
            <person name="Ma J."/>
        </authorList>
    </citation>
    <scope>NUCLEOTIDE SEQUENCE [LARGE SCALE GENOMIC DNA]</scope>
    <source>
        <strain evidence="15">CCUG 30340</strain>
    </source>
</reference>
<gene>
    <name evidence="14" type="ORF">ACFO6Q_10250</name>
</gene>
<comment type="caution">
    <text evidence="14">The sequence shown here is derived from an EMBL/GenBank/DDBJ whole genome shotgun (WGS) entry which is preliminary data.</text>
</comment>
<evidence type="ECO:0000256" key="11">
    <source>
        <dbReference type="SAM" id="MobiDB-lite"/>
    </source>
</evidence>
<dbReference type="CDD" id="cd07185">
    <property type="entry name" value="OmpA_C-like"/>
    <property type="match status" value="1"/>
</dbReference>
<feature type="chain" id="PRO_5047028659" evidence="12">
    <location>
        <begin position="25"/>
        <end position="394"/>
    </location>
</feature>
<keyword evidence="2" id="KW-0813">Transport</keyword>
<dbReference type="Proteomes" id="UP001595886">
    <property type="component" value="Unassembled WGS sequence"/>
</dbReference>
<evidence type="ECO:0000256" key="12">
    <source>
        <dbReference type="SAM" id="SignalP"/>
    </source>
</evidence>
<keyword evidence="5 12" id="KW-0732">Signal</keyword>
<feature type="domain" description="OmpA-like" evidence="13">
    <location>
        <begin position="266"/>
        <end position="394"/>
    </location>
</feature>
<dbReference type="InterPro" id="IPR028974">
    <property type="entry name" value="TSP_type-3_rpt"/>
</dbReference>
<evidence type="ECO:0000256" key="9">
    <source>
        <dbReference type="ARBA" id="ARBA00023237"/>
    </source>
</evidence>
<evidence type="ECO:0000313" key="14">
    <source>
        <dbReference type="EMBL" id="MFC4820707.1"/>
    </source>
</evidence>
<dbReference type="InterPro" id="IPR036737">
    <property type="entry name" value="OmpA-like_sf"/>
</dbReference>
<dbReference type="Gene3D" id="2.40.160.20">
    <property type="match status" value="1"/>
</dbReference>
<keyword evidence="15" id="KW-1185">Reference proteome</keyword>
<keyword evidence="6" id="KW-0406">Ion transport</keyword>
<dbReference type="InterPro" id="IPR027385">
    <property type="entry name" value="Beta-barrel_OMP"/>
</dbReference>
<protein>
    <submittedName>
        <fullName evidence="14">OmpA family protein</fullName>
    </submittedName>
</protein>
<dbReference type="SUPFAM" id="SSF103088">
    <property type="entry name" value="OmpA-like"/>
    <property type="match status" value="1"/>
</dbReference>
<keyword evidence="4" id="KW-0812">Transmembrane</keyword>
<dbReference type="RefSeq" id="WP_380020640.1">
    <property type="nucleotide sequence ID" value="NZ_JBHSHD010000007.1"/>
</dbReference>
<evidence type="ECO:0000256" key="6">
    <source>
        <dbReference type="ARBA" id="ARBA00023065"/>
    </source>
</evidence>
<dbReference type="SUPFAM" id="SSF56925">
    <property type="entry name" value="OMPA-like"/>
    <property type="match status" value="1"/>
</dbReference>
<dbReference type="Pfam" id="PF00691">
    <property type="entry name" value="OmpA"/>
    <property type="match status" value="1"/>
</dbReference>
<proteinExistence type="predicted"/>
<dbReference type="Gene3D" id="3.30.1330.60">
    <property type="entry name" value="OmpA-like domain"/>
    <property type="match status" value="1"/>
</dbReference>
<dbReference type="PROSITE" id="PS51123">
    <property type="entry name" value="OMPA_2"/>
    <property type="match status" value="1"/>
</dbReference>
<feature type="region of interest" description="Disordered" evidence="11">
    <location>
        <begin position="371"/>
        <end position="394"/>
    </location>
</feature>
<dbReference type="EMBL" id="JBHSHD010000007">
    <property type="protein sequence ID" value="MFC4820707.1"/>
    <property type="molecule type" value="Genomic_DNA"/>
</dbReference>
<dbReference type="PRINTS" id="PR01021">
    <property type="entry name" value="OMPADOMAIN"/>
</dbReference>
<evidence type="ECO:0000259" key="13">
    <source>
        <dbReference type="PROSITE" id="PS51123"/>
    </source>
</evidence>
<evidence type="ECO:0000256" key="5">
    <source>
        <dbReference type="ARBA" id="ARBA00022729"/>
    </source>
</evidence>
<evidence type="ECO:0000256" key="2">
    <source>
        <dbReference type="ARBA" id="ARBA00022448"/>
    </source>
</evidence>
<evidence type="ECO:0000313" key="15">
    <source>
        <dbReference type="Proteomes" id="UP001595886"/>
    </source>
</evidence>
<name>A0ABV9QYZ4_9GAMM</name>
<dbReference type="SUPFAM" id="SSF103647">
    <property type="entry name" value="TSP type-3 repeat"/>
    <property type="match status" value="1"/>
</dbReference>
<evidence type="ECO:0000256" key="1">
    <source>
        <dbReference type="ARBA" id="ARBA00004571"/>
    </source>
</evidence>
<keyword evidence="7" id="KW-0626">Porin</keyword>
<keyword evidence="3" id="KW-1134">Transmembrane beta strand</keyword>
<comment type="subcellular location">
    <subcellularLocation>
        <location evidence="1">Cell outer membrane</location>
        <topology evidence="1">Multi-pass membrane protein</topology>
    </subcellularLocation>
</comment>
<evidence type="ECO:0000256" key="8">
    <source>
        <dbReference type="ARBA" id="ARBA00023136"/>
    </source>
</evidence>
<sequence>MKRKALSALIALALVGGTSAAVHAQDLGGNWYIAPRIGANFSDSDRQTDTSVWGGVGVGVWVNPNLAIDFEYTINNADFEDDSWRVNQLPTGKRDKQWENVGLGVSARWFFGDAGSAWRPYVMAGLGAMRHTAYSGVLTASTGLENDGWDPFATVGAGIQYNMSERVALRGEIAARYDHDNNTMNNLAEAVGYNVKRKSGFTDGIVSVGLVYSFGGAAAAPPPPTPVAPPPAADCHSLDDDKDGVNNCDDRCPDTAAGTIVGPDGCPQKVVIDLRGVNFKFDRPKKGEHKIEPTLQAPTADSVAILDQAIDALNRYPEIKVELDGHTDSVGTDQYNQGLSERRAQIVADYLTSHGIDSSRIIAVKGFGETQPIDTNATKEGRARNRRTEIKVDQ</sequence>
<evidence type="ECO:0000256" key="7">
    <source>
        <dbReference type="ARBA" id="ARBA00023114"/>
    </source>
</evidence>